<gene>
    <name evidence="13" type="ORF">LMF89_13445</name>
</gene>
<reference evidence="13" key="1">
    <citation type="submission" date="2021-11" db="EMBL/GenBank/DDBJ databases">
        <title>Description of a new species Pelosinus isolated from the bottom sediments of Lake Baikal.</title>
        <authorList>
            <person name="Zakharyuk A."/>
        </authorList>
    </citation>
    <scope>NUCLEOTIDE SEQUENCE</scope>
    <source>
        <strain evidence="13">Bkl1</strain>
    </source>
</reference>
<comment type="similarity">
    <text evidence="8">Belongs to the methyl-accepting chemotaxis (MCP) protein family.</text>
</comment>
<dbReference type="Gene3D" id="1.10.287.950">
    <property type="entry name" value="Methyl-accepting chemotaxis protein"/>
    <property type="match status" value="1"/>
</dbReference>
<dbReference type="Gene3D" id="3.30.450.20">
    <property type="entry name" value="PAS domain"/>
    <property type="match status" value="1"/>
</dbReference>
<dbReference type="CDD" id="cd11386">
    <property type="entry name" value="MCP_signal"/>
    <property type="match status" value="1"/>
</dbReference>
<evidence type="ECO:0000256" key="6">
    <source>
        <dbReference type="ARBA" id="ARBA00023136"/>
    </source>
</evidence>
<proteinExistence type="inferred from homology"/>
<dbReference type="Pfam" id="PF00672">
    <property type="entry name" value="HAMP"/>
    <property type="match status" value="1"/>
</dbReference>
<dbReference type="PROSITE" id="PS50111">
    <property type="entry name" value="CHEMOTAXIS_TRANSDUC_2"/>
    <property type="match status" value="1"/>
</dbReference>
<keyword evidence="3" id="KW-0145">Chemotaxis</keyword>
<organism evidence="13 14">
    <name type="scientific">Pelosinus baikalensis</name>
    <dbReference type="NCBI Taxonomy" id="2892015"/>
    <lineage>
        <taxon>Bacteria</taxon>
        <taxon>Bacillati</taxon>
        <taxon>Bacillota</taxon>
        <taxon>Negativicutes</taxon>
        <taxon>Selenomonadales</taxon>
        <taxon>Sporomusaceae</taxon>
        <taxon>Pelosinus</taxon>
    </lineage>
</organism>
<evidence type="ECO:0000256" key="7">
    <source>
        <dbReference type="ARBA" id="ARBA00023224"/>
    </source>
</evidence>
<dbReference type="InterPro" id="IPR004089">
    <property type="entry name" value="MCPsignal_dom"/>
</dbReference>
<comment type="subcellular location">
    <subcellularLocation>
        <location evidence="1">Cell membrane</location>
        <topology evidence="1">Multi-pass membrane protein</topology>
    </subcellularLocation>
</comment>
<keyword evidence="2" id="KW-1003">Cell membrane</keyword>
<evidence type="ECO:0000256" key="8">
    <source>
        <dbReference type="ARBA" id="ARBA00029447"/>
    </source>
</evidence>
<dbReference type="Pfam" id="PF00015">
    <property type="entry name" value="MCPsignal"/>
    <property type="match status" value="1"/>
</dbReference>
<comment type="caution">
    <text evidence="13">The sequence shown here is derived from an EMBL/GenBank/DDBJ whole genome shotgun (WGS) entry which is preliminary data.</text>
</comment>
<evidence type="ECO:0000256" key="9">
    <source>
        <dbReference type="PROSITE-ProRule" id="PRU00284"/>
    </source>
</evidence>
<evidence type="ECO:0000256" key="1">
    <source>
        <dbReference type="ARBA" id="ARBA00004651"/>
    </source>
</evidence>
<feature type="domain" description="Methyl-accepting transducer" evidence="11">
    <location>
        <begin position="369"/>
        <end position="605"/>
    </location>
</feature>
<dbReference type="Proteomes" id="UP001165492">
    <property type="component" value="Unassembled WGS sequence"/>
</dbReference>
<evidence type="ECO:0000256" key="2">
    <source>
        <dbReference type="ARBA" id="ARBA00022475"/>
    </source>
</evidence>
<evidence type="ECO:0000259" key="11">
    <source>
        <dbReference type="PROSITE" id="PS50111"/>
    </source>
</evidence>
<evidence type="ECO:0000256" key="10">
    <source>
        <dbReference type="SAM" id="Phobius"/>
    </source>
</evidence>
<dbReference type="InterPro" id="IPR003660">
    <property type="entry name" value="HAMP_dom"/>
</dbReference>
<evidence type="ECO:0000259" key="12">
    <source>
        <dbReference type="PROSITE" id="PS50885"/>
    </source>
</evidence>
<dbReference type="SMART" id="SM00283">
    <property type="entry name" value="MA"/>
    <property type="match status" value="1"/>
</dbReference>
<evidence type="ECO:0000313" key="13">
    <source>
        <dbReference type="EMBL" id="MCC5466358.1"/>
    </source>
</evidence>
<evidence type="ECO:0000256" key="4">
    <source>
        <dbReference type="ARBA" id="ARBA00022692"/>
    </source>
</evidence>
<keyword evidence="6 10" id="KW-0472">Membrane</keyword>
<keyword evidence="7 9" id="KW-0807">Transducer</keyword>
<dbReference type="PANTHER" id="PTHR32089:SF112">
    <property type="entry name" value="LYSOZYME-LIKE PROTEIN-RELATED"/>
    <property type="match status" value="1"/>
</dbReference>
<dbReference type="Gene3D" id="6.10.340.10">
    <property type="match status" value="1"/>
</dbReference>
<evidence type="ECO:0000256" key="5">
    <source>
        <dbReference type="ARBA" id="ARBA00022989"/>
    </source>
</evidence>
<dbReference type="InterPro" id="IPR033479">
    <property type="entry name" value="dCache_1"/>
</dbReference>
<dbReference type="RefSeq" id="WP_229535519.1">
    <property type="nucleotide sequence ID" value="NZ_JAJHJB010000017.1"/>
</dbReference>
<dbReference type="CDD" id="cd12912">
    <property type="entry name" value="PDC2_MCP_like"/>
    <property type="match status" value="1"/>
</dbReference>
<keyword evidence="14" id="KW-1185">Reference proteome</keyword>
<dbReference type="PROSITE" id="PS50885">
    <property type="entry name" value="HAMP"/>
    <property type="match status" value="1"/>
</dbReference>
<evidence type="ECO:0000313" key="14">
    <source>
        <dbReference type="Proteomes" id="UP001165492"/>
    </source>
</evidence>
<dbReference type="CDD" id="cd12914">
    <property type="entry name" value="PDC1_DGC_like"/>
    <property type="match status" value="1"/>
</dbReference>
<dbReference type="EMBL" id="JAJHJB010000017">
    <property type="protein sequence ID" value="MCC5466358.1"/>
    <property type="molecule type" value="Genomic_DNA"/>
</dbReference>
<name>A0ABS8HVQ7_9FIRM</name>
<dbReference type="InterPro" id="IPR029151">
    <property type="entry name" value="Sensor-like_sf"/>
</dbReference>
<feature type="domain" description="HAMP" evidence="12">
    <location>
        <begin position="298"/>
        <end position="350"/>
    </location>
</feature>
<dbReference type="SUPFAM" id="SSF103190">
    <property type="entry name" value="Sensory domain-like"/>
    <property type="match status" value="1"/>
</dbReference>
<accession>A0ABS8HVQ7</accession>
<sequence length="655" mass="69739">MEKNTLQMRLIILLVLFSFLSAAIIGGVSSYMNVNTTREEITRNNQTIANQTAHEIEQFMNDDTKLLEILALSPTAYSMDAAKFREMIITAQKKHPEFETIYVMNATGMQIAKTTKSALNNKADKDYFKKALQGNTFLTESYISQLTNAPTITISTPIKDSSGSIVGVLAGDVSLKTIGEIASRTSVGNSGYVDVVDNKGTLLASIHSEKVTKQENIGQAKYVQDVIAGQVGNMEAISSAGVDSLIVFAPVKSYNWGIITYLPKKEITDQIKHSLLVMSVLILLAVLIAAGTAIYVAKGMAKPLNELVQVADKIASGNLSQKVQVQGVAEVNKLAISLDKMRKDLQNIILDIMSSAEQVSAASEQLTASADQSAQATQLVANTICQLAQGADQQVGTIDTTSLVVQKMSAGIQEVSANASSVSTISEQAATAAQRGGKSIKAVMLQMDTIERTVANSAEAVTKLGERSLKIGQIVETISGIAGQTNLLALNAAIEAARAGEQGRGFAVVAEEVRKLAEQSQEATKQIAELIIEVQTETDKAVVAMNDGTREVKIGGEVVDTAGQAFQEIVGLVEGVSGQFKCISSAMQQMADESQQIVGAVYDIDKISKAAAEHTQTVSATTEEQAASMEEIAAASQSLVKMSEKLQNTIAKFKL</sequence>
<dbReference type="SUPFAM" id="SSF58104">
    <property type="entry name" value="Methyl-accepting chemotaxis protein (MCP) signaling domain"/>
    <property type="match status" value="1"/>
</dbReference>
<dbReference type="PANTHER" id="PTHR32089">
    <property type="entry name" value="METHYL-ACCEPTING CHEMOTAXIS PROTEIN MCPB"/>
    <property type="match status" value="1"/>
</dbReference>
<feature type="transmembrane region" description="Helical" evidence="10">
    <location>
        <begin position="275"/>
        <end position="297"/>
    </location>
</feature>
<dbReference type="SMART" id="SM00304">
    <property type="entry name" value="HAMP"/>
    <property type="match status" value="1"/>
</dbReference>
<keyword evidence="4 10" id="KW-0812">Transmembrane</keyword>
<protein>
    <submittedName>
        <fullName evidence="13">Methyl-accepting chemotaxis protein</fullName>
    </submittedName>
</protein>
<dbReference type="Pfam" id="PF02743">
    <property type="entry name" value="dCache_1"/>
    <property type="match status" value="1"/>
</dbReference>
<dbReference type="CDD" id="cd06225">
    <property type="entry name" value="HAMP"/>
    <property type="match status" value="1"/>
</dbReference>
<keyword evidence="5 10" id="KW-1133">Transmembrane helix</keyword>
<evidence type="ECO:0000256" key="3">
    <source>
        <dbReference type="ARBA" id="ARBA00022500"/>
    </source>
</evidence>